<gene>
    <name evidence="1" type="ordered locus">BVU_2185</name>
</gene>
<organism evidence="1 2">
    <name type="scientific">Phocaeicola vulgatus (strain ATCC 8482 / DSM 1447 / JCM 5826 / CCUG 4940 / NBRC 14291 / NCTC 11154)</name>
    <name type="common">Bacteroides vulgatus</name>
    <dbReference type="NCBI Taxonomy" id="435590"/>
    <lineage>
        <taxon>Bacteria</taxon>
        <taxon>Pseudomonadati</taxon>
        <taxon>Bacteroidota</taxon>
        <taxon>Bacteroidia</taxon>
        <taxon>Bacteroidales</taxon>
        <taxon>Bacteroidaceae</taxon>
        <taxon>Phocaeicola</taxon>
    </lineage>
</organism>
<dbReference type="HOGENOM" id="CLU_2328102_0_0_10"/>
<dbReference type="PaxDb" id="435590-BVU_2185"/>
<dbReference type="AlphaFoldDB" id="A6L2D2"/>
<proteinExistence type="predicted"/>
<dbReference type="Proteomes" id="UP000002861">
    <property type="component" value="Chromosome"/>
</dbReference>
<name>A6L2D2_PHOV8</name>
<dbReference type="KEGG" id="bvu:BVU_2185"/>
<protein>
    <submittedName>
        <fullName evidence="1">Uncharacterized protein</fullName>
    </submittedName>
</protein>
<evidence type="ECO:0000313" key="1">
    <source>
        <dbReference type="EMBL" id="ABR39846.1"/>
    </source>
</evidence>
<sequence length="98" mass="11768">MKVNRSLSLRWKELQNKENPCKLILYGDFLFLVHGKNKHIKAFFRCTIRCTWSYAYICDIFMLSKKIKNFSKKTTTFLKKNRNFFKNVLVFFIVTNAS</sequence>
<evidence type="ECO:0000313" key="2">
    <source>
        <dbReference type="Proteomes" id="UP000002861"/>
    </source>
</evidence>
<accession>A6L2D2</accession>
<dbReference type="EMBL" id="CP000139">
    <property type="protein sequence ID" value="ABR39846.1"/>
    <property type="molecule type" value="Genomic_DNA"/>
</dbReference>
<dbReference type="STRING" id="435590.BVU_2185"/>
<reference evidence="1 2" key="1">
    <citation type="journal article" date="2007" name="PLoS Biol.">
        <title>Evolution of symbiotic bacteria in the distal human intestine.</title>
        <authorList>
            <person name="Xu J."/>
            <person name="Mahowald M.A."/>
            <person name="Ley R.E."/>
            <person name="Lozupone C.A."/>
            <person name="Hamady M."/>
            <person name="Martens E.C."/>
            <person name="Henrissat B."/>
            <person name="Coutinho P.M."/>
            <person name="Minx P."/>
            <person name="Latreille P."/>
            <person name="Cordum H."/>
            <person name="Van Brunt A."/>
            <person name="Kim K."/>
            <person name="Fulton R.S."/>
            <person name="Fulton L.A."/>
            <person name="Clifton S.W."/>
            <person name="Wilson R.K."/>
            <person name="Knight R.D."/>
            <person name="Gordon J.I."/>
        </authorList>
    </citation>
    <scope>NUCLEOTIDE SEQUENCE [LARGE SCALE GENOMIC DNA]</scope>
    <source>
        <strain evidence="2">ATCC 8482 / DSM 1447 / JCM 5826 / CCUG 4940 / NBRC 14291 / NCTC 11154</strain>
    </source>
</reference>
<dbReference type="BioCyc" id="BVUL435590:G1G59-2277-MONOMER"/>